<proteinExistence type="predicted"/>
<organism evidence="1">
    <name type="scientific">viral metagenome</name>
    <dbReference type="NCBI Taxonomy" id="1070528"/>
    <lineage>
        <taxon>unclassified sequences</taxon>
        <taxon>metagenomes</taxon>
        <taxon>organismal metagenomes</taxon>
    </lineage>
</organism>
<name>A0A6C0L5G8_9ZZZZ</name>
<dbReference type="AlphaFoldDB" id="A0A6C0L5G8"/>
<sequence length="91" mass="10490">MECNYRRGFSCAVCGTDSGHSQKDCPNVEAWAIRQGKKPRRKNLYLEVKDMKQLLRSYSIEPGSDKLENLKKVRDLANTMKPTRIPLFLSE</sequence>
<accession>A0A6C0L5G8</accession>
<dbReference type="EMBL" id="MN740437">
    <property type="protein sequence ID" value="QHU26216.1"/>
    <property type="molecule type" value="Genomic_DNA"/>
</dbReference>
<evidence type="ECO:0000313" key="1">
    <source>
        <dbReference type="EMBL" id="QHU26216.1"/>
    </source>
</evidence>
<reference evidence="1" key="1">
    <citation type="journal article" date="2020" name="Nature">
        <title>Giant virus diversity and host interactions through global metagenomics.</title>
        <authorList>
            <person name="Schulz F."/>
            <person name="Roux S."/>
            <person name="Paez-Espino D."/>
            <person name="Jungbluth S."/>
            <person name="Walsh D.A."/>
            <person name="Denef V.J."/>
            <person name="McMahon K.D."/>
            <person name="Konstantinidis K.T."/>
            <person name="Eloe-Fadrosh E.A."/>
            <person name="Kyrpides N.C."/>
            <person name="Woyke T."/>
        </authorList>
    </citation>
    <scope>NUCLEOTIDE SEQUENCE</scope>
    <source>
        <strain evidence="1">GVMAG-M-3300027759-16</strain>
    </source>
</reference>
<protein>
    <submittedName>
        <fullName evidence="1">Uncharacterized protein</fullName>
    </submittedName>
</protein>